<evidence type="ECO:0000313" key="7">
    <source>
        <dbReference type="EMBL" id="ODV64071.1"/>
    </source>
</evidence>
<keyword evidence="5" id="KW-0539">Nucleus</keyword>
<sequence length="203" mass="23248">MGIKKKGISKTKASKTLSSNFLVRNKKILKPSEVSFLHLINTDTKKEKQLMKSSKFLSKFTEDNIKKNPDPNLNQAVDSNLIGISKSSLRRRKRKLRENLKPKLSDLLDSLNSIEDDNNSAKQPNKINKNSNNIQNVKIEKKGYINKQLNKNQPNPHKSLNSFKIISKMENSNFIKVLNDESFKANPFQAIRDKINLQNSLML</sequence>
<dbReference type="InterPro" id="IPR028160">
    <property type="entry name" value="Slx9-like"/>
</dbReference>
<dbReference type="GeneID" id="30965114"/>
<evidence type="ECO:0000256" key="5">
    <source>
        <dbReference type="ARBA" id="ARBA00023242"/>
    </source>
</evidence>
<dbReference type="GO" id="GO:0030688">
    <property type="term" value="C:preribosome, small subunit precursor"/>
    <property type="evidence" value="ECO:0007669"/>
    <property type="project" value="InterPro"/>
</dbReference>
<comment type="subunit">
    <text evidence="3">Interacts with the 35S, 23S and 20S pre-rRNAs and with the U3 snoRNA.</text>
</comment>
<evidence type="ECO:0000256" key="6">
    <source>
        <dbReference type="ARBA" id="ARBA00025083"/>
    </source>
</evidence>
<dbReference type="FunCoup" id="A0A1D2VR39">
    <property type="interactions" value="261"/>
</dbReference>
<dbReference type="RefSeq" id="XP_020050378.1">
    <property type="nucleotide sequence ID" value="XM_020191478.1"/>
</dbReference>
<comment type="similarity">
    <text evidence="2">Belongs to the SLX9 family.</text>
</comment>
<dbReference type="AlphaFoldDB" id="A0A1D2VR39"/>
<keyword evidence="8" id="KW-1185">Reference proteome</keyword>
<evidence type="ECO:0000256" key="1">
    <source>
        <dbReference type="ARBA" id="ARBA00004604"/>
    </source>
</evidence>
<evidence type="ECO:0000256" key="2">
    <source>
        <dbReference type="ARBA" id="ARBA00011022"/>
    </source>
</evidence>
<dbReference type="Proteomes" id="UP000095038">
    <property type="component" value="Unassembled WGS sequence"/>
</dbReference>
<comment type="function">
    <text evidence="6">Involved in ribosome biogenesis. Required for normal pre-rRNA processing in internal transcribed spacer 1 (ITS1). May be involved in the movements of the replication forks.</text>
</comment>
<proteinExistence type="inferred from homology"/>
<reference evidence="8" key="1">
    <citation type="submission" date="2016-05" db="EMBL/GenBank/DDBJ databases">
        <title>Comparative genomics of biotechnologically important yeasts.</title>
        <authorList>
            <consortium name="DOE Joint Genome Institute"/>
            <person name="Riley R."/>
            <person name="Haridas S."/>
            <person name="Wolfe K.H."/>
            <person name="Lopes M.R."/>
            <person name="Hittinger C.T."/>
            <person name="Goker M."/>
            <person name="Salamov A."/>
            <person name="Wisecaver J."/>
            <person name="Long T.M."/>
            <person name="Aerts A.L."/>
            <person name="Barry K."/>
            <person name="Choi C."/>
            <person name="Clum A."/>
            <person name="Coughlan A.Y."/>
            <person name="Deshpande S."/>
            <person name="Douglass A.P."/>
            <person name="Hanson S.J."/>
            <person name="Klenk H.-P."/>
            <person name="Labutti K."/>
            <person name="Lapidus A."/>
            <person name="Lindquist E."/>
            <person name="Lipzen A."/>
            <person name="Meier-Kolthoff J.P."/>
            <person name="Ohm R.A."/>
            <person name="Otillar R.P."/>
            <person name="Pangilinan J."/>
            <person name="Peng Y."/>
            <person name="Rokas A."/>
            <person name="Rosa C.A."/>
            <person name="Scheuner C."/>
            <person name="Sibirny A.A."/>
            <person name="Slot J.C."/>
            <person name="Stielow J.B."/>
            <person name="Sun H."/>
            <person name="Kurtzman C.P."/>
            <person name="Blackwell M."/>
            <person name="Grigoriev I.V."/>
            <person name="Jeffries T.W."/>
        </authorList>
    </citation>
    <scope>NUCLEOTIDE SEQUENCE [LARGE SCALE GENOMIC DNA]</scope>
    <source>
        <strain evidence="8">DSM 1968</strain>
    </source>
</reference>
<evidence type="ECO:0000256" key="3">
    <source>
        <dbReference type="ARBA" id="ARBA00011523"/>
    </source>
</evidence>
<dbReference type="InParanoid" id="A0A1D2VR39"/>
<dbReference type="GO" id="GO:0030686">
    <property type="term" value="C:90S preribosome"/>
    <property type="evidence" value="ECO:0007669"/>
    <property type="project" value="InterPro"/>
</dbReference>
<gene>
    <name evidence="7" type="ORF">ASCRUDRAFT_68097</name>
</gene>
<dbReference type="GO" id="GO:0000462">
    <property type="term" value="P:maturation of SSU-rRNA from tricistronic rRNA transcript (SSU-rRNA, 5.8S rRNA, LSU-rRNA)"/>
    <property type="evidence" value="ECO:0007669"/>
    <property type="project" value="InterPro"/>
</dbReference>
<comment type="subcellular location">
    <subcellularLocation>
        <location evidence="1">Nucleus</location>
        <location evidence="1">Nucleolus</location>
    </subcellularLocation>
</comment>
<accession>A0A1D2VR39</accession>
<dbReference type="STRING" id="1344418.A0A1D2VR39"/>
<name>A0A1D2VR39_9ASCO</name>
<organism evidence="7 8">
    <name type="scientific">Ascoidea rubescens DSM 1968</name>
    <dbReference type="NCBI Taxonomy" id="1344418"/>
    <lineage>
        <taxon>Eukaryota</taxon>
        <taxon>Fungi</taxon>
        <taxon>Dikarya</taxon>
        <taxon>Ascomycota</taxon>
        <taxon>Saccharomycotina</taxon>
        <taxon>Saccharomycetes</taxon>
        <taxon>Ascoideaceae</taxon>
        <taxon>Ascoidea</taxon>
    </lineage>
</organism>
<dbReference type="EMBL" id="KV454475">
    <property type="protein sequence ID" value="ODV64071.1"/>
    <property type="molecule type" value="Genomic_DNA"/>
</dbReference>
<evidence type="ECO:0000313" key="8">
    <source>
        <dbReference type="Proteomes" id="UP000095038"/>
    </source>
</evidence>
<protein>
    <recommendedName>
        <fullName evidence="4">Ribosome biogenesis protein SLX9</fullName>
    </recommendedName>
</protein>
<dbReference type="GO" id="GO:0005730">
    <property type="term" value="C:nucleolus"/>
    <property type="evidence" value="ECO:0007669"/>
    <property type="project" value="UniProtKB-SubCell"/>
</dbReference>
<evidence type="ECO:0000256" key="4">
    <source>
        <dbReference type="ARBA" id="ARBA00021321"/>
    </source>
</evidence>
<dbReference type="Pfam" id="PF15341">
    <property type="entry name" value="SLX9"/>
    <property type="match status" value="1"/>
</dbReference>